<dbReference type="Gene3D" id="3.20.20.150">
    <property type="entry name" value="Divalent-metal-dependent TIM barrel enzymes"/>
    <property type="match status" value="1"/>
</dbReference>
<keyword evidence="2" id="KW-1185">Reference proteome</keyword>
<keyword evidence="1" id="KW-0413">Isomerase</keyword>
<dbReference type="SUPFAM" id="SSF51658">
    <property type="entry name" value="Xylose isomerase-like"/>
    <property type="match status" value="1"/>
</dbReference>
<dbReference type="Proteomes" id="UP000548867">
    <property type="component" value="Unassembled WGS sequence"/>
</dbReference>
<gene>
    <name evidence="1" type="ORF">GGR38_001474</name>
</gene>
<dbReference type="InterPro" id="IPR036237">
    <property type="entry name" value="Xyl_isomerase-like_sf"/>
</dbReference>
<dbReference type="RefSeq" id="WP_183624113.1">
    <property type="nucleotide sequence ID" value="NZ_JACIDX010000005.1"/>
</dbReference>
<name>A0A7W6G5X3_9SPHN</name>
<reference evidence="1 2" key="1">
    <citation type="submission" date="2020-08" db="EMBL/GenBank/DDBJ databases">
        <title>Genomic Encyclopedia of Type Strains, Phase IV (KMG-IV): sequencing the most valuable type-strain genomes for metagenomic binning, comparative biology and taxonomic classification.</title>
        <authorList>
            <person name="Goeker M."/>
        </authorList>
    </citation>
    <scope>NUCLEOTIDE SEQUENCE [LARGE SCALE GENOMIC DNA]</scope>
    <source>
        <strain evidence="1 2">DSM 27057</strain>
    </source>
</reference>
<comment type="caution">
    <text evidence="1">The sequence shown here is derived from an EMBL/GenBank/DDBJ whole genome shotgun (WGS) entry which is preliminary data.</text>
</comment>
<dbReference type="AlphaFoldDB" id="A0A7W6G5X3"/>
<accession>A0A7W6G5X3</accession>
<dbReference type="GO" id="GO:0016853">
    <property type="term" value="F:isomerase activity"/>
    <property type="evidence" value="ECO:0007669"/>
    <property type="project" value="UniProtKB-KW"/>
</dbReference>
<dbReference type="EMBL" id="JACIDX010000005">
    <property type="protein sequence ID" value="MBB3954535.1"/>
    <property type="molecule type" value="Genomic_DNA"/>
</dbReference>
<organism evidence="1 2">
    <name type="scientific">Novosphingobium sediminicola</name>
    <dbReference type="NCBI Taxonomy" id="563162"/>
    <lineage>
        <taxon>Bacteria</taxon>
        <taxon>Pseudomonadati</taxon>
        <taxon>Pseudomonadota</taxon>
        <taxon>Alphaproteobacteria</taxon>
        <taxon>Sphingomonadales</taxon>
        <taxon>Sphingomonadaceae</taxon>
        <taxon>Novosphingobium</taxon>
    </lineage>
</organism>
<proteinExistence type="predicted"/>
<protein>
    <submittedName>
        <fullName evidence="1">Sugar phosphate isomerase/epimerase</fullName>
    </submittedName>
</protein>
<evidence type="ECO:0000313" key="2">
    <source>
        <dbReference type="Proteomes" id="UP000548867"/>
    </source>
</evidence>
<evidence type="ECO:0000313" key="1">
    <source>
        <dbReference type="EMBL" id="MBB3954535.1"/>
    </source>
</evidence>
<sequence>MGLDPVAMIGRFGARLLHVQLKNALERDTLDEYKLPFPDKFMLAGGGARKIARWYTELEDEDGIVDIAACHAALVAQAFAGWIVVESEQSPVPATSSMLNGWFVKNRLRQAELA</sequence>